<keyword evidence="5 10" id="KW-0808">Transferase</keyword>
<evidence type="ECO:0000256" key="1">
    <source>
        <dbReference type="ARBA" id="ARBA00000012"/>
    </source>
</evidence>
<dbReference type="NCBIfam" id="TIGR01496">
    <property type="entry name" value="DHPS"/>
    <property type="match status" value="1"/>
</dbReference>
<dbReference type="Pfam" id="PF00809">
    <property type="entry name" value="Pterin_bind"/>
    <property type="match status" value="1"/>
</dbReference>
<evidence type="ECO:0000256" key="3">
    <source>
        <dbReference type="ARBA" id="ARBA00004763"/>
    </source>
</evidence>
<dbReference type="InterPro" id="IPR006390">
    <property type="entry name" value="DHP_synth_dom"/>
</dbReference>
<dbReference type="Gene3D" id="3.20.20.20">
    <property type="entry name" value="Dihydropteroate synthase-like"/>
    <property type="match status" value="1"/>
</dbReference>
<dbReference type="Proteomes" id="UP000561045">
    <property type="component" value="Unassembled WGS sequence"/>
</dbReference>
<comment type="pathway">
    <text evidence="3">Cofactor biosynthesis; tetrahydrofolate biosynthesis; 7,8-dihydrofolate from 2-amino-4-hydroxy-6-hydroxymethyl-7,8-dihydropteridine diphosphate and 4-aminobenzoate: step 1/2.</text>
</comment>
<dbReference type="InterPro" id="IPR011005">
    <property type="entry name" value="Dihydropteroate_synth-like_sf"/>
</dbReference>
<dbReference type="SUPFAM" id="SSF51717">
    <property type="entry name" value="Dihydropteroate synthetase-like"/>
    <property type="match status" value="1"/>
</dbReference>
<dbReference type="RefSeq" id="WP_338088522.1">
    <property type="nucleotide sequence ID" value="NZ_BAABLE010000011.1"/>
</dbReference>
<dbReference type="PROSITE" id="PS50972">
    <property type="entry name" value="PTERIN_BINDING"/>
    <property type="match status" value="1"/>
</dbReference>
<dbReference type="GO" id="GO:0046656">
    <property type="term" value="P:folic acid biosynthetic process"/>
    <property type="evidence" value="ECO:0007669"/>
    <property type="project" value="UniProtKB-KW"/>
</dbReference>
<dbReference type="PANTHER" id="PTHR20941:SF1">
    <property type="entry name" value="FOLIC ACID SYNTHESIS PROTEIN FOL1"/>
    <property type="match status" value="1"/>
</dbReference>
<dbReference type="PROSITE" id="PS00793">
    <property type="entry name" value="DHPS_2"/>
    <property type="match status" value="1"/>
</dbReference>
<evidence type="ECO:0000256" key="5">
    <source>
        <dbReference type="ARBA" id="ARBA00022679"/>
    </source>
</evidence>
<evidence type="ECO:0000256" key="2">
    <source>
        <dbReference type="ARBA" id="ARBA00001946"/>
    </source>
</evidence>
<evidence type="ECO:0000256" key="4">
    <source>
        <dbReference type="ARBA" id="ARBA00012458"/>
    </source>
</evidence>
<evidence type="ECO:0000259" key="9">
    <source>
        <dbReference type="PROSITE" id="PS50972"/>
    </source>
</evidence>
<evidence type="ECO:0000313" key="11">
    <source>
        <dbReference type="Proteomes" id="UP000561045"/>
    </source>
</evidence>
<proteinExistence type="predicted"/>
<keyword evidence="6" id="KW-0479">Metal-binding</keyword>
<organism evidence="10 11">
    <name type="scientific">Niveibacterium umoris</name>
    <dbReference type="NCBI Taxonomy" id="1193620"/>
    <lineage>
        <taxon>Bacteria</taxon>
        <taxon>Pseudomonadati</taxon>
        <taxon>Pseudomonadota</taxon>
        <taxon>Betaproteobacteria</taxon>
        <taxon>Rhodocyclales</taxon>
        <taxon>Rhodocyclaceae</taxon>
        <taxon>Niveibacterium</taxon>
    </lineage>
</organism>
<feature type="domain" description="Pterin-binding" evidence="9">
    <location>
        <begin position="13"/>
        <end position="263"/>
    </location>
</feature>
<gene>
    <name evidence="10" type="ORF">GGR36_001372</name>
</gene>
<evidence type="ECO:0000256" key="7">
    <source>
        <dbReference type="ARBA" id="ARBA00022842"/>
    </source>
</evidence>
<dbReference type="GO" id="GO:0005829">
    <property type="term" value="C:cytosol"/>
    <property type="evidence" value="ECO:0007669"/>
    <property type="project" value="TreeGrafter"/>
</dbReference>
<name>A0A840BIB4_9RHOO</name>
<dbReference type="InterPro" id="IPR045031">
    <property type="entry name" value="DHP_synth-like"/>
</dbReference>
<keyword evidence="8" id="KW-0289">Folate biosynthesis</keyword>
<dbReference type="EMBL" id="JACIET010000001">
    <property type="protein sequence ID" value="MBB4012064.1"/>
    <property type="molecule type" value="Genomic_DNA"/>
</dbReference>
<sequence length="278" mass="28777">MKIGRFDLPVARPLVMAIINVTPDSFSGDGFGNRIDAAVNSAQMAIAAGADIIDVGGESSRPGAASVSLDEEMRRVVPVVEAIARLGVPVSVDTTKPEVMAASIAVGASLINDINALQAPGAMEAVAASDCAVCLMHKKGEPGDMQNAPRYDDAVDEVWSFLHARKLAALDAGIESECILIDPGFGFGKTLAHNLALFGALERFGELAPVLVGVSRKSMLGEITELPVDQRVVPSVVAAVAAASRGATILRVHDVAQTVAGLKVWQKLGGSINARSGC</sequence>
<accession>A0A840BIB4</accession>
<comment type="caution">
    <text evidence="10">The sequence shown here is derived from an EMBL/GenBank/DDBJ whole genome shotgun (WGS) entry which is preliminary data.</text>
</comment>
<dbReference type="EC" id="2.5.1.15" evidence="4"/>
<evidence type="ECO:0000256" key="8">
    <source>
        <dbReference type="ARBA" id="ARBA00022909"/>
    </source>
</evidence>
<dbReference type="InterPro" id="IPR000489">
    <property type="entry name" value="Pterin-binding_dom"/>
</dbReference>
<dbReference type="GO" id="GO:0046872">
    <property type="term" value="F:metal ion binding"/>
    <property type="evidence" value="ECO:0007669"/>
    <property type="project" value="UniProtKB-KW"/>
</dbReference>
<comment type="catalytic activity">
    <reaction evidence="1">
        <text>(7,8-dihydropterin-6-yl)methyl diphosphate + 4-aminobenzoate = 7,8-dihydropteroate + diphosphate</text>
        <dbReference type="Rhea" id="RHEA:19949"/>
        <dbReference type="ChEBI" id="CHEBI:17836"/>
        <dbReference type="ChEBI" id="CHEBI:17839"/>
        <dbReference type="ChEBI" id="CHEBI:33019"/>
        <dbReference type="ChEBI" id="CHEBI:72950"/>
        <dbReference type="EC" id="2.5.1.15"/>
    </reaction>
</comment>
<keyword evidence="7" id="KW-0460">Magnesium</keyword>
<dbReference type="PANTHER" id="PTHR20941">
    <property type="entry name" value="FOLATE SYNTHESIS PROTEINS"/>
    <property type="match status" value="1"/>
</dbReference>
<dbReference type="GO" id="GO:0004156">
    <property type="term" value="F:dihydropteroate synthase activity"/>
    <property type="evidence" value="ECO:0007669"/>
    <property type="project" value="UniProtKB-EC"/>
</dbReference>
<protein>
    <recommendedName>
        <fullName evidence="4">dihydropteroate synthase</fullName>
        <ecNumber evidence="4">2.5.1.15</ecNumber>
    </recommendedName>
</protein>
<reference evidence="10 11" key="1">
    <citation type="submission" date="2020-08" db="EMBL/GenBank/DDBJ databases">
        <title>Genomic Encyclopedia of Type Strains, Phase IV (KMG-IV): sequencing the most valuable type-strain genomes for metagenomic binning, comparative biology and taxonomic classification.</title>
        <authorList>
            <person name="Goeker M."/>
        </authorList>
    </citation>
    <scope>NUCLEOTIDE SEQUENCE [LARGE SCALE GENOMIC DNA]</scope>
    <source>
        <strain evidence="10 11">DSM 106739</strain>
    </source>
</reference>
<comment type="cofactor">
    <cofactor evidence="2">
        <name>Mg(2+)</name>
        <dbReference type="ChEBI" id="CHEBI:18420"/>
    </cofactor>
</comment>
<dbReference type="GO" id="GO:0046654">
    <property type="term" value="P:tetrahydrofolate biosynthetic process"/>
    <property type="evidence" value="ECO:0007669"/>
    <property type="project" value="TreeGrafter"/>
</dbReference>
<dbReference type="AlphaFoldDB" id="A0A840BIB4"/>
<evidence type="ECO:0000256" key="6">
    <source>
        <dbReference type="ARBA" id="ARBA00022723"/>
    </source>
</evidence>
<dbReference type="CDD" id="cd00739">
    <property type="entry name" value="DHPS"/>
    <property type="match status" value="1"/>
</dbReference>
<keyword evidence="11" id="KW-1185">Reference proteome</keyword>
<evidence type="ECO:0000313" key="10">
    <source>
        <dbReference type="EMBL" id="MBB4012064.1"/>
    </source>
</evidence>